<dbReference type="GO" id="GO:0005737">
    <property type="term" value="C:cytoplasm"/>
    <property type="evidence" value="ECO:0007669"/>
    <property type="project" value="TreeGrafter"/>
</dbReference>
<dbReference type="GO" id="GO:0009225">
    <property type="term" value="P:nucleotide-sugar metabolic process"/>
    <property type="evidence" value="ECO:0007669"/>
    <property type="project" value="TreeGrafter"/>
</dbReference>
<dbReference type="AlphaFoldDB" id="A0A8S1Q9J7"/>
<dbReference type="OMA" id="FAIAVNQ"/>
<sequence length="492" mass="57451">MFKSEFQCNLKDYPQQNYSEFIKGIIDSDQTLENIFNGDQGQFEEFKIYLKSKIFNDPNEIQQHLTNIYNQWNTQSKVVIKRIEIFRLIMLMYLGLLERNFSQGGFYIIDMSSIKYTNNYISKQKLKCFQNYIKTFYLNSDAIQNDQLIFTKNTVNKEEFKKKFEQSIYQNIDFEFTQLKNEDHQNSTVVDFADQNIGGLVLDTRNCAQEEIVMLIFPEATVSMIFIPQMNETEAVLIENLKKYSNYTGYEQSFNCQPSMTLQGNYNMLAIDAKPFYSENQFTEKNIERELIKCYAGFEISLRNQPNCYISTGRWGCGIFRGNPYLKTLIQFLSFAIAVNQVSQQQSKIIINCVNDQSLFNFGVQLKKLLGQKGVQLNLINLKKSILYMQNGINEQAFYIEGNNIISQIYTILTQDIQQIQKLRLENDDDVIQAQIDQEIKQVLVNAPIIEENKEIKMLNNQEKKNRNYQVIGVAIIFAIAVGVFTYKKVFK</sequence>
<evidence type="ECO:0000313" key="4">
    <source>
        <dbReference type="EMBL" id="CAD8111717.1"/>
    </source>
</evidence>
<protein>
    <recommendedName>
        <fullName evidence="3">PARG catalytic Macro domain-containing protein</fullName>
    </recommendedName>
</protein>
<proteinExistence type="predicted"/>
<dbReference type="GO" id="GO:0004649">
    <property type="term" value="F:poly(ADP-ribose) glycohydrolase activity"/>
    <property type="evidence" value="ECO:0007669"/>
    <property type="project" value="InterPro"/>
</dbReference>
<dbReference type="GO" id="GO:0005975">
    <property type="term" value="P:carbohydrate metabolic process"/>
    <property type="evidence" value="ECO:0007669"/>
    <property type="project" value="InterPro"/>
</dbReference>
<dbReference type="GO" id="GO:0006282">
    <property type="term" value="P:regulation of DNA repair"/>
    <property type="evidence" value="ECO:0007669"/>
    <property type="project" value="InterPro"/>
</dbReference>
<dbReference type="PANTHER" id="PTHR12837">
    <property type="entry name" value="POLY ADP-RIBOSE GLYCOHYDROLASE"/>
    <property type="match status" value="1"/>
</dbReference>
<evidence type="ECO:0000256" key="2">
    <source>
        <dbReference type="SAM" id="Phobius"/>
    </source>
</evidence>
<evidence type="ECO:0000256" key="1">
    <source>
        <dbReference type="PIRSR" id="PIRSR607724-1"/>
    </source>
</evidence>
<dbReference type="EMBL" id="CAJJDM010000153">
    <property type="protein sequence ID" value="CAD8111717.1"/>
    <property type="molecule type" value="Genomic_DNA"/>
</dbReference>
<dbReference type="PANTHER" id="PTHR12837:SF0">
    <property type="entry name" value="POLY(ADP-RIBOSE) GLYCOHYDROLASE"/>
    <property type="match status" value="1"/>
</dbReference>
<feature type="active site" evidence="1">
    <location>
        <position position="211"/>
    </location>
</feature>
<keyword evidence="2" id="KW-1133">Transmembrane helix</keyword>
<dbReference type="InterPro" id="IPR046372">
    <property type="entry name" value="PARG_cat_C"/>
</dbReference>
<feature type="transmembrane region" description="Helical" evidence="2">
    <location>
        <begin position="469"/>
        <end position="487"/>
    </location>
</feature>
<dbReference type="GO" id="GO:0005634">
    <property type="term" value="C:nucleus"/>
    <property type="evidence" value="ECO:0007669"/>
    <property type="project" value="TreeGrafter"/>
</dbReference>
<dbReference type="Pfam" id="PF05028">
    <property type="entry name" value="PARG_cat_C"/>
    <property type="match status" value="1"/>
</dbReference>
<feature type="active site" evidence="1">
    <location>
        <position position="210"/>
    </location>
</feature>
<dbReference type="InterPro" id="IPR007724">
    <property type="entry name" value="Poly_GlycHdrlase"/>
</dbReference>
<gene>
    <name evidence="4" type="ORF">PPRIM_AZ9-3.1.T1490002</name>
</gene>
<accession>A0A8S1Q9J7</accession>
<evidence type="ECO:0000313" key="5">
    <source>
        <dbReference type="Proteomes" id="UP000688137"/>
    </source>
</evidence>
<dbReference type="Proteomes" id="UP000688137">
    <property type="component" value="Unassembled WGS sequence"/>
</dbReference>
<name>A0A8S1Q9J7_PARPR</name>
<feature type="domain" description="PARG catalytic Macro" evidence="3">
    <location>
        <begin position="172"/>
        <end position="341"/>
    </location>
</feature>
<keyword evidence="2" id="KW-0812">Transmembrane</keyword>
<organism evidence="4 5">
    <name type="scientific">Paramecium primaurelia</name>
    <dbReference type="NCBI Taxonomy" id="5886"/>
    <lineage>
        <taxon>Eukaryota</taxon>
        <taxon>Sar</taxon>
        <taxon>Alveolata</taxon>
        <taxon>Ciliophora</taxon>
        <taxon>Intramacronucleata</taxon>
        <taxon>Oligohymenophorea</taxon>
        <taxon>Peniculida</taxon>
        <taxon>Parameciidae</taxon>
        <taxon>Paramecium</taxon>
    </lineage>
</organism>
<evidence type="ECO:0000259" key="3">
    <source>
        <dbReference type="Pfam" id="PF05028"/>
    </source>
</evidence>
<comment type="caution">
    <text evidence="4">The sequence shown here is derived from an EMBL/GenBank/DDBJ whole genome shotgun (WGS) entry which is preliminary data.</text>
</comment>
<keyword evidence="2" id="KW-0472">Membrane</keyword>
<reference evidence="4" key="1">
    <citation type="submission" date="2021-01" db="EMBL/GenBank/DDBJ databases">
        <authorList>
            <consortium name="Genoscope - CEA"/>
            <person name="William W."/>
        </authorList>
    </citation>
    <scope>NUCLEOTIDE SEQUENCE</scope>
</reference>
<feature type="active site" evidence="1">
    <location>
        <position position="191"/>
    </location>
</feature>
<keyword evidence="5" id="KW-1185">Reference proteome</keyword>
<dbReference type="GO" id="GO:1990966">
    <property type="term" value="P:ATP generation from poly-ADP-D-ribose"/>
    <property type="evidence" value="ECO:0007669"/>
    <property type="project" value="TreeGrafter"/>
</dbReference>